<organism evidence="4">
    <name type="scientific">Cryptosporidium hominis</name>
    <dbReference type="NCBI Taxonomy" id="237895"/>
    <lineage>
        <taxon>Eukaryota</taxon>
        <taxon>Sar</taxon>
        <taxon>Alveolata</taxon>
        <taxon>Apicomplexa</taxon>
        <taxon>Conoidasida</taxon>
        <taxon>Coccidia</taxon>
        <taxon>Eucoccidiorida</taxon>
        <taxon>Eimeriorina</taxon>
        <taxon>Cryptosporidiidae</taxon>
        <taxon>Cryptosporidium</taxon>
    </lineage>
</organism>
<dbReference type="GO" id="GO:0005198">
    <property type="term" value="F:structural molecule activity"/>
    <property type="evidence" value="ECO:0007669"/>
    <property type="project" value="TreeGrafter"/>
</dbReference>
<accession>A0A0S4TCB0</accession>
<dbReference type="VEuPathDB" id="CryptoDB:CHUDEA2_1020"/>
<dbReference type="InterPro" id="IPR000717">
    <property type="entry name" value="PCI_dom"/>
</dbReference>
<dbReference type="VEuPathDB" id="CryptoDB:ChTU502y2012_420g0170"/>
<dbReference type="AlphaFoldDB" id="A0A0S4TCB0"/>
<dbReference type="PANTHER" id="PTHR10539">
    <property type="entry name" value="26S PROTEASOME NON-ATPASE REGULATORY SUBUNIT 13"/>
    <property type="match status" value="1"/>
</dbReference>
<dbReference type="VEuPathDB" id="CryptoDB:GY17_00003464"/>
<dbReference type="Pfam" id="PF22037">
    <property type="entry name" value="PSD13_N"/>
    <property type="match status" value="1"/>
</dbReference>
<keyword evidence="2" id="KW-0647">Proteasome</keyword>
<dbReference type="OrthoDB" id="1093at2759"/>
<dbReference type="GO" id="GO:0008541">
    <property type="term" value="C:proteasome regulatory particle, lid subcomplex"/>
    <property type="evidence" value="ECO:0007669"/>
    <property type="project" value="TreeGrafter"/>
</dbReference>
<protein>
    <recommendedName>
        <fullName evidence="3">PCI domain-containing protein</fullName>
    </recommendedName>
</protein>
<dbReference type="GO" id="GO:0006511">
    <property type="term" value="P:ubiquitin-dependent protein catabolic process"/>
    <property type="evidence" value="ECO:0007669"/>
    <property type="project" value="TreeGrafter"/>
</dbReference>
<dbReference type="GO" id="GO:0005634">
    <property type="term" value="C:nucleus"/>
    <property type="evidence" value="ECO:0007669"/>
    <property type="project" value="TreeGrafter"/>
</dbReference>
<name>A0A0S4TCB0_CRYHO</name>
<dbReference type="PANTHER" id="PTHR10539:SF0">
    <property type="entry name" value="26S PROTEASOME NON-ATPASE REGULATORY SUBUNIT 13"/>
    <property type="match status" value="1"/>
</dbReference>
<evidence type="ECO:0000256" key="1">
    <source>
        <dbReference type="ARBA" id="ARBA00006207"/>
    </source>
</evidence>
<dbReference type="SMART" id="SM00088">
    <property type="entry name" value="PINT"/>
    <property type="match status" value="1"/>
</dbReference>
<dbReference type="Proteomes" id="UP000199752">
    <property type="component" value="Chromosome 2"/>
</dbReference>
<dbReference type="EMBL" id="LN877948">
    <property type="protein sequence ID" value="CUV04458.1"/>
    <property type="molecule type" value="Genomic_DNA"/>
</dbReference>
<reference evidence="4" key="1">
    <citation type="submission" date="2015-08" db="EMBL/GenBank/DDBJ databases">
        <authorList>
            <person name="Babu N.S."/>
            <person name="Beckwith C.J."/>
            <person name="Beseler K.G."/>
            <person name="Brison A."/>
            <person name="Carone J.V."/>
            <person name="Caskin T.P."/>
            <person name="Diamond M."/>
            <person name="Durham M.E."/>
            <person name="Foxe J.M."/>
            <person name="Go M."/>
            <person name="Henderson B.A."/>
            <person name="Jones I.B."/>
            <person name="McGettigan J.A."/>
            <person name="Micheletti S.J."/>
            <person name="Nasrallah M.E."/>
            <person name="Ortiz D."/>
            <person name="Piller C.R."/>
            <person name="Privatt S.R."/>
            <person name="Schneider S.L."/>
            <person name="Sharp S."/>
            <person name="Smith T.C."/>
            <person name="Stanton J.D."/>
            <person name="Ullery H.E."/>
            <person name="Wilson R.J."/>
            <person name="Serrano M.G."/>
            <person name="Buck G."/>
            <person name="Lee V."/>
            <person name="Wang Y."/>
            <person name="Carvalho R."/>
            <person name="Voegtly L."/>
            <person name="Shi R."/>
            <person name="Duckworth R."/>
            <person name="Johnson A."/>
            <person name="Loviza R."/>
            <person name="Walstead R."/>
            <person name="Shah Z."/>
            <person name="Kiflezghi M."/>
            <person name="Wade K."/>
            <person name="Ball S.L."/>
            <person name="Bradley K.W."/>
            <person name="Asai D.J."/>
            <person name="Bowman C.A."/>
            <person name="Russell D.A."/>
            <person name="Pope W.H."/>
            <person name="Jacobs-Sera D."/>
            <person name="Hendrix R.W."/>
            <person name="Hatfull G.F."/>
        </authorList>
    </citation>
    <scope>NUCLEOTIDE SEQUENCE [LARGE SCALE GENOMIC DNA]</scope>
</reference>
<sequence length="430" mass="49747">MMESRTPLEQLEIELNKRGEHKEQIEQLKSYLKEKLYFQFLESSLEYISTDGLKVCGNELCEFLVNVVEPLKSNFNPLRYAVFVGEVLSRSPISIQEKVELLKKTMGDEDLYQVKENYKNASLTQEQNIAPKQEIKGDLYFRCLLALEYSKSKDLSVDCEEMLEFLTKKLEFYRGLEAEILALYHRSYASYEKTMGRMSRFYRQTIHYLSYTPLNKIPYKEKPFLVYELIMAAVISEEIYNMGELVLHPIVQEFSSIVKGNNSNQMIDELTKKEFAENAWILEILVSLHEGDLNSFMNAITKYQDKVSKTPLSTPDARVCITKKTATLALMDLAFRKNKNERVLTFDEIAKHCRIGANEIELLVMKAINMNLIKGIIDQASQTVEISWVHSRVLDKTRMKLLMDKIDNWVGSTTDIVSQLENIAPELVNS</sequence>
<dbReference type="VEuPathDB" id="CryptoDB:Chro.20114"/>
<comment type="similarity">
    <text evidence="1">Belongs to the proteasome subunit S11 family.</text>
</comment>
<evidence type="ECO:0000256" key="2">
    <source>
        <dbReference type="ARBA" id="ARBA00022942"/>
    </source>
</evidence>
<proteinExistence type="inferred from homology"/>
<dbReference type="InterPro" id="IPR054179">
    <property type="entry name" value="PSD13_N"/>
</dbReference>
<evidence type="ECO:0000259" key="3">
    <source>
        <dbReference type="PROSITE" id="PS50250"/>
    </source>
</evidence>
<gene>
    <name evidence="4" type="ORF">CHUDEA2_1020</name>
</gene>
<feature type="domain" description="PCI" evidence="3">
    <location>
        <begin position="189"/>
        <end position="391"/>
    </location>
</feature>
<dbReference type="PROSITE" id="PS50250">
    <property type="entry name" value="PCI"/>
    <property type="match status" value="1"/>
</dbReference>
<dbReference type="Pfam" id="PF01399">
    <property type="entry name" value="PCI"/>
    <property type="match status" value="1"/>
</dbReference>
<dbReference type="InterPro" id="IPR036390">
    <property type="entry name" value="WH_DNA-bd_sf"/>
</dbReference>
<dbReference type="GO" id="GO:0005829">
    <property type="term" value="C:cytosol"/>
    <property type="evidence" value="ECO:0007669"/>
    <property type="project" value="TreeGrafter"/>
</dbReference>
<evidence type="ECO:0000313" key="4">
    <source>
        <dbReference type="EMBL" id="CUV04458.1"/>
    </source>
</evidence>
<dbReference type="SUPFAM" id="SSF46785">
    <property type="entry name" value="Winged helix' DNA-binding domain"/>
    <property type="match status" value="1"/>
</dbReference>
<dbReference type="InterPro" id="IPR035298">
    <property type="entry name" value="PSMD13"/>
</dbReference>